<reference evidence="7 8" key="1">
    <citation type="journal article" date="2024" name="BMC Biol.">
        <title>Comparative genomics of Ascetosporea gives new insight into the evolutionary basis for animal parasitism in Rhizaria.</title>
        <authorList>
            <person name="Hiltunen Thoren M."/>
            <person name="Onut-Brannstrom I."/>
            <person name="Alfjorden A."/>
            <person name="Peckova H."/>
            <person name="Swords F."/>
            <person name="Hooper C."/>
            <person name="Holzer A.S."/>
            <person name="Bass D."/>
            <person name="Burki F."/>
        </authorList>
    </citation>
    <scope>NUCLEOTIDE SEQUENCE [LARGE SCALE GENOMIC DNA]</scope>
    <source>
        <strain evidence="7">20-A016</strain>
    </source>
</reference>
<dbReference type="EMBL" id="JBDODL010001292">
    <property type="protein sequence ID" value="MES1921375.1"/>
    <property type="molecule type" value="Genomic_DNA"/>
</dbReference>
<evidence type="ECO:0000256" key="3">
    <source>
        <dbReference type="ARBA" id="ARBA00022792"/>
    </source>
</evidence>
<dbReference type="SUPFAM" id="SSF46565">
    <property type="entry name" value="Chaperone J-domain"/>
    <property type="match status" value="1"/>
</dbReference>
<dbReference type="PANTHER" id="PTHR12763">
    <property type="match status" value="1"/>
</dbReference>
<keyword evidence="8" id="KW-1185">Reference proteome</keyword>
<keyword evidence="2" id="KW-0812">Transmembrane</keyword>
<evidence type="ECO:0000256" key="4">
    <source>
        <dbReference type="ARBA" id="ARBA00022989"/>
    </source>
</evidence>
<dbReference type="PANTHER" id="PTHR12763:SF28">
    <property type="entry name" value="GEO10507P1-RELATED"/>
    <property type="match status" value="1"/>
</dbReference>
<dbReference type="Gene3D" id="1.10.287.110">
    <property type="entry name" value="DnaJ domain"/>
    <property type="match status" value="1"/>
</dbReference>
<evidence type="ECO:0000256" key="1">
    <source>
        <dbReference type="ARBA" id="ARBA00004273"/>
    </source>
</evidence>
<organism evidence="7 8">
    <name type="scientific">Bonamia ostreae</name>
    <dbReference type="NCBI Taxonomy" id="126728"/>
    <lineage>
        <taxon>Eukaryota</taxon>
        <taxon>Sar</taxon>
        <taxon>Rhizaria</taxon>
        <taxon>Endomyxa</taxon>
        <taxon>Ascetosporea</taxon>
        <taxon>Haplosporida</taxon>
        <taxon>Bonamia</taxon>
    </lineage>
</organism>
<comment type="caution">
    <text evidence="7">The sequence shown here is derived from an EMBL/GenBank/DDBJ whole genome shotgun (WGS) entry which is preliminary data.</text>
</comment>
<evidence type="ECO:0000313" key="8">
    <source>
        <dbReference type="Proteomes" id="UP001439008"/>
    </source>
</evidence>
<keyword evidence="6" id="KW-0472">Membrane</keyword>
<name>A0ABV2ANY0_9EUKA</name>
<evidence type="ECO:0008006" key="9">
    <source>
        <dbReference type="Google" id="ProtNLM"/>
    </source>
</evidence>
<protein>
    <recommendedName>
        <fullName evidence="9">J domain-containing protein</fullName>
    </recommendedName>
</protein>
<dbReference type="InterPro" id="IPR036869">
    <property type="entry name" value="J_dom_sf"/>
</dbReference>
<keyword evidence="3" id="KW-0999">Mitochondrion inner membrane</keyword>
<accession>A0ABV2ANY0</accession>
<evidence type="ECO:0000256" key="2">
    <source>
        <dbReference type="ARBA" id="ARBA00022692"/>
    </source>
</evidence>
<keyword evidence="5" id="KW-0496">Mitochondrion</keyword>
<comment type="subcellular location">
    <subcellularLocation>
        <location evidence="1">Mitochondrion inner membrane</location>
    </subcellularLocation>
</comment>
<evidence type="ECO:0000313" key="7">
    <source>
        <dbReference type="EMBL" id="MES1921375.1"/>
    </source>
</evidence>
<evidence type="ECO:0000256" key="5">
    <source>
        <dbReference type="ARBA" id="ARBA00023128"/>
    </source>
</evidence>
<proteinExistence type="predicted"/>
<keyword evidence="4" id="KW-1133">Transmembrane helix</keyword>
<evidence type="ECO:0000256" key="6">
    <source>
        <dbReference type="ARBA" id="ARBA00023136"/>
    </source>
</evidence>
<sequence length="126" mass="14180">MKETKKQSYRCPPVEKNSNEVLKITFFAAASAILLKVASSYRSKRGAPMTGKHSPGLFRNFYEGGFKTKMDRSEAALILGCRRTSPQTLILKKYRILINANHPDRGGSPYITRKINEAKAIMTNKK</sequence>
<dbReference type="Proteomes" id="UP001439008">
    <property type="component" value="Unassembled WGS sequence"/>
</dbReference>
<gene>
    <name evidence="7" type="ORF">MHBO_002909</name>
</gene>